<gene>
    <name evidence="4" type="primary">yaeJ_2</name>
    <name evidence="4" type="ORF">SAMEA4535761_00921</name>
</gene>
<dbReference type="AlphaFoldDB" id="A0A239Z2A8"/>
<dbReference type="InterPro" id="IPR000352">
    <property type="entry name" value="Pep_chain_release_fac_I"/>
</dbReference>
<proteinExistence type="inferred from homology"/>
<dbReference type="GO" id="GO:0004045">
    <property type="term" value="F:peptidyl-tRNA hydrolase activity"/>
    <property type="evidence" value="ECO:0007669"/>
    <property type="project" value="UniProtKB-EC"/>
</dbReference>
<protein>
    <submittedName>
        <fullName evidence="4">Peptidyl-tRNA hydrolase domain-containing protein</fullName>
        <ecNumber evidence="4">3.1.1.29</ecNumber>
    </submittedName>
</protein>
<keyword evidence="4" id="KW-0378">Hydrolase</keyword>
<dbReference type="PANTHER" id="PTHR47814">
    <property type="entry name" value="PEPTIDYL-TRNA HYDROLASE ARFB"/>
    <property type="match status" value="1"/>
</dbReference>
<dbReference type="Gene3D" id="3.30.160.20">
    <property type="match status" value="1"/>
</dbReference>
<dbReference type="SUPFAM" id="SSF75620">
    <property type="entry name" value="Release factor"/>
    <property type="match status" value="1"/>
</dbReference>
<dbReference type="PANTHER" id="PTHR47814:SF1">
    <property type="entry name" value="PEPTIDYL-TRNA HYDROLASE ARFB"/>
    <property type="match status" value="1"/>
</dbReference>
<dbReference type="GO" id="GO:0043022">
    <property type="term" value="F:ribosome binding"/>
    <property type="evidence" value="ECO:0007669"/>
    <property type="project" value="TreeGrafter"/>
</dbReference>
<comment type="similarity">
    <text evidence="1">Belongs to the prokaryotic/mitochondrial release factor family.</text>
</comment>
<dbReference type="PROSITE" id="PS00745">
    <property type="entry name" value="RF_PROK_I"/>
    <property type="match status" value="1"/>
</dbReference>
<evidence type="ECO:0000313" key="5">
    <source>
        <dbReference type="Proteomes" id="UP000215374"/>
    </source>
</evidence>
<evidence type="ECO:0000259" key="3">
    <source>
        <dbReference type="PROSITE" id="PS00745"/>
    </source>
</evidence>
<organism evidence="4 5">
    <name type="scientific">Corynebacterium imitans</name>
    <dbReference type="NCBI Taxonomy" id="156978"/>
    <lineage>
        <taxon>Bacteria</taxon>
        <taxon>Bacillati</taxon>
        <taxon>Actinomycetota</taxon>
        <taxon>Actinomycetes</taxon>
        <taxon>Mycobacteriales</taxon>
        <taxon>Corynebacteriaceae</taxon>
        <taxon>Corynebacterium</taxon>
    </lineage>
</organism>
<dbReference type="GO" id="GO:0003747">
    <property type="term" value="F:translation release factor activity"/>
    <property type="evidence" value="ECO:0007669"/>
    <property type="project" value="InterPro"/>
</dbReference>
<evidence type="ECO:0000313" key="4">
    <source>
        <dbReference type="EMBL" id="SNV65127.1"/>
    </source>
</evidence>
<sequence>MDRFDACLIATWIKDNLNGCTYASLHHERKVGGMNDLTIAPGPGIPCGVVIAAADLTERFARSSGPGGQGVNTTDSKVQLSLDVEACASLSDAQRQHLLTNLEHRLDGTVLTVSASTRRSQIRNRAEARRRMAALLREALAPPPPLRRKTKPTRASVRRRLEAKKRRSELKSTRRRPQIP</sequence>
<evidence type="ECO:0000256" key="1">
    <source>
        <dbReference type="ARBA" id="ARBA00010835"/>
    </source>
</evidence>
<dbReference type="Proteomes" id="UP000215374">
    <property type="component" value="Chromosome 1"/>
</dbReference>
<evidence type="ECO:0000256" key="2">
    <source>
        <dbReference type="SAM" id="MobiDB-lite"/>
    </source>
</evidence>
<dbReference type="NCBIfam" id="NF006718">
    <property type="entry name" value="PRK09256.1"/>
    <property type="match status" value="1"/>
</dbReference>
<dbReference type="GO" id="GO:0072344">
    <property type="term" value="P:rescue of stalled ribosome"/>
    <property type="evidence" value="ECO:0007669"/>
    <property type="project" value="TreeGrafter"/>
</dbReference>
<dbReference type="InterPro" id="IPR045853">
    <property type="entry name" value="Pep_chain_release_fac_I_sf"/>
</dbReference>
<feature type="domain" description="Prokaryotic-type class I peptide chain release factors" evidence="3">
    <location>
        <begin position="62"/>
        <end position="78"/>
    </location>
</feature>
<name>A0A239Z2A8_9CORY</name>
<feature type="compositionally biased region" description="Basic residues" evidence="2">
    <location>
        <begin position="146"/>
        <end position="180"/>
    </location>
</feature>
<feature type="region of interest" description="Disordered" evidence="2">
    <location>
        <begin position="138"/>
        <end position="180"/>
    </location>
</feature>
<dbReference type="Pfam" id="PF00472">
    <property type="entry name" value="RF-1"/>
    <property type="match status" value="1"/>
</dbReference>
<dbReference type="EMBL" id="LT906467">
    <property type="protein sequence ID" value="SNV65127.1"/>
    <property type="molecule type" value="Genomic_DNA"/>
</dbReference>
<accession>A0A239Z2A8</accession>
<dbReference type="EC" id="3.1.1.29" evidence="4"/>
<reference evidence="4 5" key="1">
    <citation type="submission" date="2017-06" db="EMBL/GenBank/DDBJ databases">
        <authorList>
            <consortium name="Pathogen Informatics"/>
        </authorList>
    </citation>
    <scope>NUCLEOTIDE SEQUENCE [LARGE SCALE GENOMIC DNA]</scope>
    <source>
        <strain evidence="4 5">NCTC13015</strain>
    </source>
</reference>